<evidence type="ECO:0000313" key="2">
    <source>
        <dbReference type="EMBL" id="MXQ93829.1"/>
    </source>
</evidence>
<proteinExistence type="predicted"/>
<comment type="caution">
    <text evidence="2">The sequence shown here is derived from an EMBL/GenBank/DDBJ whole genome shotgun (WGS) entry which is preliminary data.</text>
</comment>
<evidence type="ECO:0000256" key="1">
    <source>
        <dbReference type="SAM" id="MobiDB-lite"/>
    </source>
</evidence>
<gene>
    <name evidence="2" type="ORF">E5288_WYG021933</name>
</gene>
<sequence>MEEASGGSSLPLPSGHLDETLLLESSAPRAGLPCPSPAPSPLTKHSWAFPQDSGGHAPVQAAQYLGALLLGTAEQRHHPGVGDLGVPLTRFVACFALLFSEDMALPILATWAPVGRLPSWGRVARLRTQRPSSGGGRGEWAGVGPDFEADVCLH</sequence>
<dbReference type="AlphaFoldDB" id="A0A6B0RUR7"/>
<accession>A0A6B0RUR7</accession>
<reference evidence="2" key="1">
    <citation type="submission" date="2019-10" db="EMBL/GenBank/DDBJ databases">
        <title>The sequence and de novo assembly of the wild yak genome.</title>
        <authorList>
            <person name="Liu Y."/>
        </authorList>
    </citation>
    <scope>NUCLEOTIDE SEQUENCE [LARGE SCALE GENOMIC DNA]</scope>
    <source>
        <strain evidence="2">WY2019</strain>
    </source>
</reference>
<feature type="region of interest" description="Disordered" evidence="1">
    <location>
        <begin position="28"/>
        <end position="51"/>
    </location>
</feature>
<dbReference type="EMBL" id="VBQZ03000099">
    <property type="protein sequence ID" value="MXQ93829.1"/>
    <property type="molecule type" value="Genomic_DNA"/>
</dbReference>
<name>A0A6B0RUR7_9CETA</name>
<protein>
    <submittedName>
        <fullName evidence="2">Uncharacterized protein</fullName>
    </submittedName>
</protein>
<organism evidence="2 3">
    <name type="scientific">Bos mutus</name>
    <name type="common">wild yak</name>
    <dbReference type="NCBI Taxonomy" id="72004"/>
    <lineage>
        <taxon>Eukaryota</taxon>
        <taxon>Metazoa</taxon>
        <taxon>Chordata</taxon>
        <taxon>Craniata</taxon>
        <taxon>Vertebrata</taxon>
        <taxon>Euteleostomi</taxon>
        <taxon>Mammalia</taxon>
        <taxon>Eutheria</taxon>
        <taxon>Laurasiatheria</taxon>
        <taxon>Artiodactyla</taxon>
        <taxon>Ruminantia</taxon>
        <taxon>Pecora</taxon>
        <taxon>Bovidae</taxon>
        <taxon>Bovinae</taxon>
        <taxon>Bos</taxon>
    </lineage>
</organism>
<dbReference type="Proteomes" id="UP000322234">
    <property type="component" value="Unassembled WGS sequence"/>
</dbReference>
<keyword evidence="3" id="KW-1185">Reference proteome</keyword>
<evidence type="ECO:0000313" key="3">
    <source>
        <dbReference type="Proteomes" id="UP000322234"/>
    </source>
</evidence>